<dbReference type="CDD" id="cd00082">
    <property type="entry name" value="HisKA"/>
    <property type="match status" value="1"/>
</dbReference>
<evidence type="ECO:0000259" key="14">
    <source>
        <dbReference type="PROSITE" id="PS50885"/>
    </source>
</evidence>
<dbReference type="CDD" id="cd00075">
    <property type="entry name" value="HATPase"/>
    <property type="match status" value="1"/>
</dbReference>
<dbReference type="InterPro" id="IPR004358">
    <property type="entry name" value="Sig_transdc_His_kin-like_C"/>
</dbReference>
<dbReference type="FunFam" id="3.30.565.10:FF:000006">
    <property type="entry name" value="Sensor histidine kinase WalK"/>
    <property type="match status" value="1"/>
</dbReference>
<dbReference type="SMART" id="SM00388">
    <property type="entry name" value="HisKA"/>
    <property type="match status" value="1"/>
</dbReference>
<dbReference type="Gene3D" id="1.10.287.130">
    <property type="match status" value="1"/>
</dbReference>
<dbReference type="InterPro" id="IPR036097">
    <property type="entry name" value="HisK_dim/P_sf"/>
</dbReference>
<feature type="transmembrane region" description="Helical" evidence="12">
    <location>
        <begin position="260"/>
        <end position="279"/>
    </location>
</feature>
<keyword evidence="7 15" id="KW-0418">Kinase</keyword>
<evidence type="ECO:0000256" key="7">
    <source>
        <dbReference type="ARBA" id="ARBA00022777"/>
    </source>
</evidence>
<feature type="compositionally biased region" description="Pro residues" evidence="11">
    <location>
        <begin position="205"/>
        <end position="217"/>
    </location>
</feature>
<evidence type="ECO:0000256" key="6">
    <source>
        <dbReference type="ARBA" id="ARBA00022692"/>
    </source>
</evidence>
<dbReference type="PROSITE" id="PS50885">
    <property type="entry name" value="HAMP"/>
    <property type="match status" value="1"/>
</dbReference>
<evidence type="ECO:0000256" key="1">
    <source>
        <dbReference type="ARBA" id="ARBA00000085"/>
    </source>
</evidence>
<evidence type="ECO:0000256" key="4">
    <source>
        <dbReference type="ARBA" id="ARBA00022553"/>
    </source>
</evidence>
<keyword evidence="10 12" id="KW-0472">Membrane</keyword>
<feature type="compositionally biased region" description="Low complexity" evidence="11">
    <location>
        <begin position="175"/>
        <end position="204"/>
    </location>
</feature>
<organism evidence="15 16">
    <name type="scientific">Intrasporangium chromatireducens Q5-1</name>
    <dbReference type="NCBI Taxonomy" id="584657"/>
    <lineage>
        <taxon>Bacteria</taxon>
        <taxon>Bacillati</taxon>
        <taxon>Actinomycetota</taxon>
        <taxon>Actinomycetes</taxon>
        <taxon>Micrococcales</taxon>
        <taxon>Intrasporangiaceae</taxon>
        <taxon>Intrasporangium</taxon>
    </lineage>
</organism>
<dbReference type="InterPro" id="IPR003661">
    <property type="entry name" value="HisK_dim/P_dom"/>
</dbReference>
<dbReference type="PANTHER" id="PTHR45436">
    <property type="entry name" value="SENSOR HISTIDINE KINASE YKOH"/>
    <property type="match status" value="1"/>
</dbReference>
<feature type="region of interest" description="Disordered" evidence="11">
    <location>
        <begin position="175"/>
        <end position="219"/>
    </location>
</feature>
<dbReference type="Proteomes" id="UP000019494">
    <property type="component" value="Unassembled WGS sequence"/>
</dbReference>
<dbReference type="GO" id="GO:0000155">
    <property type="term" value="F:phosphorelay sensor kinase activity"/>
    <property type="evidence" value="ECO:0007669"/>
    <property type="project" value="InterPro"/>
</dbReference>
<comment type="catalytic activity">
    <reaction evidence="1">
        <text>ATP + protein L-histidine = ADP + protein N-phospho-L-histidine.</text>
        <dbReference type="EC" id="2.7.13.3"/>
    </reaction>
</comment>
<evidence type="ECO:0000256" key="12">
    <source>
        <dbReference type="SAM" id="Phobius"/>
    </source>
</evidence>
<dbReference type="Gene3D" id="6.10.340.10">
    <property type="match status" value="1"/>
</dbReference>
<evidence type="ECO:0000313" key="15">
    <source>
        <dbReference type="EMBL" id="EWT05613.1"/>
    </source>
</evidence>
<gene>
    <name evidence="15" type="ORF">N864_03660</name>
</gene>
<sequence>MTTRGHWFGSLGWRLLAAFLTVAVGAVAVLTLVAVVSVDRRTSALADEQRAALTSQIAAALAAAYVNGRGSWRPNDLVATQSLAAAHDAHVTVRDSTGHEVTTLEAGHHDGSSGSVTPAPPATSPGPSPTPTTTTPPTPGEPHHDESMPSVPQSRQPRDAARDPDAGLLATAPIAPVAATATNRPPQSASSGAASANMTPSPRTSSPPTPPPSPPAHEQPTVVTVPIVVNGTQVGTADLTLPAGADSTVTAARDALLRTVGLGAVAAVLLAAAAAAFVARRMSLPLTALASATRSFARGDPNPERLLRPAPGELGEVARSFTAMAATVRRQDELRRAVVADVAHELRTPVTILRGQTEQLLDGVAAPTTARLVSLHDEVLRLERLTDDLATLSAADAAGLDLHTDRVDLATLTRGVVTSMDATFEGASLHVDVAAGHPVFVDADATRLTQVITNLLTNAAKFTPVGGAVTVTVARKDADALLVVADTGPGIPADELPHLFERFWRGRAAGPRAGSGIGLAIVHALVTAHGGTVTAESPSGGGARFTVRLPIRTSPGQPHDPVDPLADARAPLQPPPVRR</sequence>
<keyword evidence="4" id="KW-0597">Phosphoprotein</keyword>
<reference evidence="16" key="1">
    <citation type="submission" date="2013-08" db="EMBL/GenBank/DDBJ databases">
        <title>Intrasporangium oryzae NRRL B-24470.</title>
        <authorList>
            <person name="Liu H."/>
            <person name="Wang G."/>
        </authorList>
    </citation>
    <scope>NUCLEOTIDE SEQUENCE [LARGE SCALE GENOMIC DNA]</scope>
    <source>
        <strain evidence="16">Q5-1</strain>
    </source>
</reference>
<dbReference type="CDD" id="cd06225">
    <property type="entry name" value="HAMP"/>
    <property type="match status" value="1"/>
</dbReference>
<comment type="caution">
    <text evidence="15">The sequence shown here is derived from an EMBL/GenBank/DDBJ whole genome shotgun (WGS) entry which is preliminary data.</text>
</comment>
<dbReference type="SUPFAM" id="SSF47384">
    <property type="entry name" value="Homodimeric domain of signal transducing histidine kinase"/>
    <property type="match status" value="1"/>
</dbReference>
<dbReference type="OrthoDB" id="9786919at2"/>
<protein>
    <recommendedName>
        <fullName evidence="3">histidine kinase</fullName>
        <ecNumber evidence="3">2.7.13.3</ecNumber>
    </recommendedName>
</protein>
<feature type="region of interest" description="Disordered" evidence="11">
    <location>
        <begin position="104"/>
        <end position="163"/>
    </location>
</feature>
<keyword evidence="6 12" id="KW-0812">Transmembrane</keyword>
<proteinExistence type="predicted"/>
<evidence type="ECO:0000313" key="16">
    <source>
        <dbReference type="Proteomes" id="UP000019494"/>
    </source>
</evidence>
<evidence type="ECO:0000256" key="10">
    <source>
        <dbReference type="ARBA" id="ARBA00023136"/>
    </source>
</evidence>
<keyword evidence="16" id="KW-1185">Reference proteome</keyword>
<dbReference type="InterPro" id="IPR003594">
    <property type="entry name" value="HATPase_dom"/>
</dbReference>
<keyword evidence="8 12" id="KW-1133">Transmembrane helix</keyword>
<keyword evidence="5" id="KW-0808">Transferase</keyword>
<feature type="domain" description="HAMP" evidence="14">
    <location>
        <begin position="280"/>
        <end position="333"/>
    </location>
</feature>
<dbReference type="AlphaFoldDB" id="W9GLC2"/>
<dbReference type="InterPro" id="IPR036890">
    <property type="entry name" value="HATPase_C_sf"/>
</dbReference>
<dbReference type="RefSeq" id="WP_051518531.1">
    <property type="nucleotide sequence ID" value="NZ_AWQS01000100.1"/>
</dbReference>
<dbReference type="PRINTS" id="PR00344">
    <property type="entry name" value="BCTRLSENSOR"/>
</dbReference>
<dbReference type="PROSITE" id="PS50109">
    <property type="entry name" value="HIS_KIN"/>
    <property type="match status" value="1"/>
</dbReference>
<dbReference type="InterPro" id="IPR003660">
    <property type="entry name" value="HAMP_dom"/>
</dbReference>
<dbReference type="Gene3D" id="3.30.565.10">
    <property type="entry name" value="Histidine kinase-like ATPase, C-terminal domain"/>
    <property type="match status" value="1"/>
</dbReference>
<dbReference type="InterPro" id="IPR005467">
    <property type="entry name" value="His_kinase_dom"/>
</dbReference>
<dbReference type="SMART" id="SM00304">
    <property type="entry name" value="HAMP"/>
    <property type="match status" value="1"/>
</dbReference>
<evidence type="ECO:0000259" key="13">
    <source>
        <dbReference type="PROSITE" id="PS50109"/>
    </source>
</evidence>
<evidence type="ECO:0000256" key="3">
    <source>
        <dbReference type="ARBA" id="ARBA00012438"/>
    </source>
</evidence>
<feature type="compositionally biased region" description="Pro residues" evidence="11">
    <location>
        <begin position="118"/>
        <end position="140"/>
    </location>
</feature>
<dbReference type="GO" id="GO:0005886">
    <property type="term" value="C:plasma membrane"/>
    <property type="evidence" value="ECO:0007669"/>
    <property type="project" value="UniProtKB-SubCell"/>
</dbReference>
<accession>W9GLC2</accession>
<dbReference type="EMBL" id="AWQS01000100">
    <property type="protein sequence ID" value="EWT05613.1"/>
    <property type="molecule type" value="Genomic_DNA"/>
</dbReference>
<dbReference type="EC" id="2.7.13.3" evidence="3"/>
<evidence type="ECO:0000256" key="9">
    <source>
        <dbReference type="ARBA" id="ARBA00023012"/>
    </source>
</evidence>
<dbReference type="Pfam" id="PF00512">
    <property type="entry name" value="HisKA"/>
    <property type="match status" value="1"/>
</dbReference>
<feature type="domain" description="Histidine kinase" evidence="13">
    <location>
        <begin position="341"/>
        <end position="553"/>
    </location>
</feature>
<dbReference type="Pfam" id="PF02518">
    <property type="entry name" value="HATPase_c"/>
    <property type="match status" value="1"/>
</dbReference>
<evidence type="ECO:0000256" key="11">
    <source>
        <dbReference type="SAM" id="MobiDB-lite"/>
    </source>
</evidence>
<evidence type="ECO:0000256" key="8">
    <source>
        <dbReference type="ARBA" id="ARBA00022989"/>
    </source>
</evidence>
<dbReference type="InterPro" id="IPR050428">
    <property type="entry name" value="TCS_sensor_his_kinase"/>
</dbReference>
<evidence type="ECO:0000256" key="5">
    <source>
        <dbReference type="ARBA" id="ARBA00022679"/>
    </source>
</evidence>
<dbReference type="SUPFAM" id="SSF55874">
    <property type="entry name" value="ATPase domain of HSP90 chaperone/DNA topoisomerase II/histidine kinase"/>
    <property type="match status" value="1"/>
</dbReference>
<comment type="subcellular location">
    <subcellularLocation>
        <location evidence="2">Cell membrane</location>
    </subcellularLocation>
</comment>
<dbReference type="SMART" id="SM00387">
    <property type="entry name" value="HATPase_c"/>
    <property type="match status" value="1"/>
</dbReference>
<dbReference type="PANTHER" id="PTHR45436:SF5">
    <property type="entry name" value="SENSOR HISTIDINE KINASE TRCS"/>
    <property type="match status" value="1"/>
</dbReference>
<feature type="region of interest" description="Disordered" evidence="11">
    <location>
        <begin position="550"/>
        <end position="579"/>
    </location>
</feature>
<name>W9GLC2_9MICO</name>
<dbReference type="Pfam" id="PF00672">
    <property type="entry name" value="HAMP"/>
    <property type="match status" value="1"/>
</dbReference>
<feature type="transmembrane region" description="Helical" evidence="12">
    <location>
        <begin position="12"/>
        <end position="36"/>
    </location>
</feature>
<keyword evidence="9" id="KW-0902">Two-component regulatory system</keyword>
<evidence type="ECO:0000256" key="2">
    <source>
        <dbReference type="ARBA" id="ARBA00004236"/>
    </source>
</evidence>